<dbReference type="Gene3D" id="3.40.50.12780">
    <property type="entry name" value="N-terminal domain of ligase-like"/>
    <property type="match status" value="1"/>
</dbReference>
<evidence type="ECO:0000256" key="1">
    <source>
        <dbReference type="ARBA" id="ARBA00022741"/>
    </source>
</evidence>
<dbReference type="InterPro" id="IPR042099">
    <property type="entry name" value="ANL_N_sf"/>
</dbReference>
<keyword evidence="5" id="KW-1185">Reference proteome</keyword>
<dbReference type="PANTHER" id="PTHR43272:SF33">
    <property type="entry name" value="AMP-BINDING DOMAIN-CONTAINING PROTEIN-RELATED"/>
    <property type="match status" value="1"/>
</dbReference>
<dbReference type="GO" id="GO:0005524">
    <property type="term" value="F:ATP binding"/>
    <property type="evidence" value="ECO:0007669"/>
    <property type="project" value="UniProtKB-KW"/>
</dbReference>
<keyword evidence="1" id="KW-0547">Nucleotide-binding</keyword>
<evidence type="ECO:0000259" key="3">
    <source>
        <dbReference type="Pfam" id="PF00501"/>
    </source>
</evidence>
<dbReference type="GO" id="GO:0016020">
    <property type="term" value="C:membrane"/>
    <property type="evidence" value="ECO:0007669"/>
    <property type="project" value="TreeGrafter"/>
</dbReference>
<organism evidence="4 5">
    <name type="scientific">Stentor coeruleus</name>
    <dbReference type="NCBI Taxonomy" id="5963"/>
    <lineage>
        <taxon>Eukaryota</taxon>
        <taxon>Sar</taxon>
        <taxon>Alveolata</taxon>
        <taxon>Ciliophora</taxon>
        <taxon>Postciliodesmatophora</taxon>
        <taxon>Heterotrichea</taxon>
        <taxon>Heterotrichida</taxon>
        <taxon>Stentoridae</taxon>
        <taxon>Stentor</taxon>
    </lineage>
</organism>
<dbReference type="Pfam" id="PF00501">
    <property type="entry name" value="AMP-binding"/>
    <property type="match status" value="1"/>
</dbReference>
<protein>
    <recommendedName>
        <fullName evidence="3">AMP-dependent synthetase/ligase domain-containing protein</fullName>
    </recommendedName>
</protein>
<dbReference type="OrthoDB" id="6509636at2759"/>
<dbReference type="InterPro" id="IPR000873">
    <property type="entry name" value="AMP-dep_synth/lig_dom"/>
</dbReference>
<accession>A0A1R2BCF2</accession>
<dbReference type="GO" id="GO:0005783">
    <property type="term" value="C:endoplasmic reticulum"/>
    <property type="evidence" value="ECO:0007669"/>
    <property type="project" value="TreeGrafter"/>
</dbReference>
<dbReference type="EMBL" id="MPUH01000750">
    <property type="protein sequence ID" value="OMJ74456.1"/>
    <property type="molecule type" value="Genomic_DNA"/>
</dbReference>
<comment type="caution">
    <text evidence="4">The sequence shown here is derived from an EMBL/GenBank/DDBJ whole genome shotgun (WGS) entry which is preliminary data.</text>
</comment>
<feature type="domain" description="AMP-dependent synthetase/ligase" evidence="3">
    <location>
        <begin position="50"/>
        <end position="458"/>
    </location>
</feature>
<dbReference type="AlphaFoldDB" id="A0A1R2BCF2"/>
<dbReference type="PANTHER" id="PTHR43272">
    <property type="entry name" value="LONG-CHAIN-FATTY-ACID--COA LIGASE"/>
    <property type="match status" value="1"/>
</dbReference>
<keyword evidence="2" id="KW-0067">ATP-binding</keyword>
<dbReference type="Proteomes" id="UP000187209">
    <property type="component" value="Unassembled WGS sequence"/>
</dbReference>
<name>A0A1R2BCF2_9CILI</name>
<evidence type="ECO:0000256" key="2">
    <source>
        <dbReference type="ARBA" id="ARBA00022840"/>
    </source>
</evidence>
<dbReference type="SUPFAM" id="SSF56801">
    <property type="entry name" value="Acetyl-CoA synthetase-like"/>
    <property type="match status" value="1"/>
</dbReference>
<proteinExistence type="predicted"/>
<evidence type="ECO:0000313" key="5">
    <source>
        <dbReference type="Proteomes" id="UP000187209"/>
    </source>
</evidence>
<evidence type="ECO:0000313" key="4">
    <source>
        <dbReference type="EMBL" id="OMJ74456.1"/>
    </source>
</evidence>
<sequence>MGNSKIRSITYNVPTPESAQPGYTPIYRNKIMCFTNEFATYIELFLQISYKYPTRPFLGFNRSKGYKWITFEKTREKVHKYVNFLQKIPVRKSDYGLSLIGILCKSSPEWIVFDLACMSLSYTIVPLHEHRGLDESVSIMNIVKISVLCCDAGKLSSIFKLKKEGKLPDLETIIVMGHPNEEDIIAGEQISTMYYLKNAKPAEICISYPESDSIYSLSTTSGTTGPSQIIQVTHKNLMSAIIGTANNGYDITIEDAYFSYFPLSIPMERTLLYTSSKFGTRVGLSSGNISLFLNEIQYIKPSIIVAVPLFLEEIYSNIILEFNKLTGFKRKLLNRAIAKKQKNYEKDGTLIHSIYDSLIFKKARENLGGKIRIIITGISYIREEVVKMLKIFLSCPILQGYGIVEANTCNLASSIGDRTDGHVGGPMCSLEARLKIIPEYSHLYEGPVGELFLRGEILSHSTWNGREILDDEGWFATGDIFTFQPSNNSFVFIERKGNMLRVGDDYIPACYIEAIYRTSNFVSQIFIYVSDEGKLVGVVVPHEGFLISISDNDHNKYIELLYSDKIKNMVVEDLNAVARKFKLPLSMVLSKVYIETVPWTNDEVLTVTLKLKRWVLIKKYKELL</sequence>
<reference evidence="4 5" key="1">
    <citation type="submission" date="2016-11" db="EMBL/GenBank/DDBJ databases">
        <title>The macronuclear genome of Stentor coeruleus: a giant cell with tiny introns.</title>
        <authorList>
            <person name="Slabodnick M."/>
            <person name="Ruby J.G."/>
            <person name="Reiff S.B."/>
            <person name="Swart E.C."/>
            <person name="Gosai S."/>
            <person name="Prabakaran S."/>
            <person name="Witkowska E."/>
            <person name="Larue G.E."/>
            <person name="Fisher S."/>
            <person name="Freeman R.M."/>
            <person name="Gunawardena J."/>
            <person name="Chu W."/>
            <person name="Stover N.A."/>
            <person name="Gregory B.D."/>
            <person name="Nowacki M."/>
            <person name="Derisi J."/>
            <person name="Roy S.W."/>
            <person name="Marshall W.F."/>
            <person name="Sood P."/>
        </authorList>
    </citation>
    <scope>NUCLEOTIDE SEQUENCE [LARGE SCALE GENOMIC DNA]</scope>
    <source>
        <strain evidence="4">WM001</strain>
    </source>
</reference>
<dbReference type="GO" id="GO:0004467">
    <property type="term" value="F:long-chain fatty acid-CoA ligase activity"/>
    <property type="evidence" value="ECO:0007669"/>
    <property type="project" value="TreeGrafter"/>
</dbReference>
<gene>
    <name evidence="4" type="ORF">SteCoe_26608</name>
</gene>